<gene>
    <name evidence="4" type="ORF">SAMN05660420_02878</name>
</gene>
<keyword evidence="1 2" id="KW-0732">Signal</keyword>
<dbReference type="Gene3D" id="1.20.850.10">
    <property type="entry name" value="Hydroxylamine Oxidoreductase, Chain A, domain 2"/>
    <property type="match status" value="1"/>
</dbReference>
<dbReference type="Pfam" id="PF13447">
    <property type="entry name" value="Multi-haem_cyto"/>
    <property type="match status" value="1"/>
</dbReference>
<protein>
    <submittedName>
        <fullName evidence="4">Seven times multi-haem cytochrome CxxCH</fullName>
    </submittedName>
</protein>
<proteinExistence type="predicted"/>
<evidence type="ECO:0000313" key="4">
    <source>
        <dbReference type="EMBL" id="SEA70269.1"/>
    </source>
</evidence>
<dbReference type="SUPFAM" id="SSF48695">
    <property type="entry name" value="Multiheme cytochromes"/>
    <property type="match status" value="1"/>
</dbReference>
<dbReference type="AlphaFoldDB" id="A0A1H4DD03"/>
<dbReference type="PANTHER" id="PTHR35038:SF6">
    <property type="entry name" value="SURFACE LOCALIZED DECAHEME CYTOCHROME C LIPOPROTEIN"/>
    <property type="match status" value="1"/>
</dbReference>
<feature type="chain" id="PRO_5011541643" evidence="2">
    <location>
        <begin position="26"/>
        <end position="452"/>
    </location>
</feature>
<evidence type="ECO:0000259" key="3">
    <source>
        <dbReference type="Pfam" id="PF13435"/>
    </source>
</evidence>
<accession>A0A1H4DD03</accession>
<name>A0A1H4DD03_9BACT</name>
<keyword evidence="5" id="KW-1185">Reference proteome</keyword>
<evidence type="ECO:0000256" key="2">
    <source>
        <dbReference type="SAM" id="SignalP"/>
    </source>
</evidence>
<dbReference type="Gene3D" id="1.10.780.10">
    <property type="entry name" value="Hydroxylamine Oxidoreductase, Chain A, domain 1"/>
    <property type="match status" value="1"/>
</dbReference>
<feature type="domain" description="Cytochrome c-552/4" evidence="3">
    <location>
        <begin position="42"/>
        <end position="80"/>
    </location>
</feature>
<dbReference type="OrthoDB" id="9814800at2"/>
<dbReference type="RefSeq" id="WP_092350066.1">
    <property type="nucleotide sequence ID" value="NZ_FNQN01000010.1"/>
</dbReference>
<sequence length="452" mass="49792">MKHIYGKIGLITLAGLLVWAGMAIAADTPNLAPRKIEIQRGYTEEAAKCIECHAEKTPGIYEDWKVGRMANAGVSCYDCHNVESNSPMAGQCSGLKGTKIFISPMVSAKTCSRCHPSEVDEFMKSGHADLSRAAVYDKNKSGGGLVKLQEHYEGAAFLGVEDGSLTNQAARTSGCKVCHGSVVELGPDNKPINNTWPGGVGTLYPDGSVGTCTVCHTRHAFSVAEARKPEACASCHLGPDHPHIEIYHESKHGQIFLTEGEEWTWDSASGTWQPGDYRAPTCATCHMSGIGELQTTHNVNERLKWDLVHQRSEIRTGVRGDGVKGDKLMRKVCINCHGPSHIDETRQTLDSAVALYNVYWDEAVKMKTELAAKGLLGDDPWSDGFQELMYFLWHHTGRRARHGTAMFGPDYAHWHGFFQVFQVVKDMQGIYNWRLENNKIEDLSTVMSTGPI</sequence>
<dbReference type="GO" id="GO:0016491">
    <property type="term" value="F:oxidoreductase activity"/>
    <property type="evidence" value="ECO:0007669"/>
    <property type="project" value="TreeGrafter"/>
</dbReference>
<dbReference type="InterPro" id="IPR051829">
    <property type="entry name" value="Multiheme_Cytochr_ET"/>
</dbReference>
<reference evidence="4 5" key="1">
    <citation type="submission" date="2016-10" db="EMBL/GenBank/DDBJ databases">
        <authorList>
            <person name="de Groot N.N."/>
        </authorList>
    </citation>
    <scope>NUCLEOTIDE SEQUENCE [LARGE SCALE GENOMIC DNA]</scope>
    <source>
        <strain evidence="4 5">DSM 7343</strain>
    </source>
</reference>
<dbReference type="Pfam" id="PF13435">
    <property type="entry name" value="Cytochrome_C554"/>
    <property type="match status" value="1"/>
</dbReference>
<dbReference type="InterPro" id="IPR023155">
    <property type="entry name" value="Cyt_c-552/4"/>
</dbReference>
<dbReference type="EMBL" id="FNQN01000010">
    <property type="protein sequence ID" value="SEA70269.1"/>
    <property type="molecule type" value="Genomic_DNA"/>
</dbReference>
<organism evidence="4 5">
    <name type="scientific">Desulfuromusa kysingii</name>
    <dbReference type="NCBI Taxonomy" id="37625"/>
    <lineage>
        <taxon>Bacteria</taxon>
        <taxon>Pseudomonadati</taxon>
        <taxon>Thermodesulfobacteriota</taxon>
        <taxon>Desulfuromonadia</taxon>
        <taxon>Desulfuromonadales</taxon>
        <taxon>Geopsychrobacteraceae</taxon>
        <taxon>Desulfuromusa</taxon>
    </lineage>
</organism>
<dbReference type="STRING" id="37625.SAMN05660420_02878"/>
<dbReference type="Proteomes" id="UP000199409">
    <property type="component" value="Unassembled WGS sequence"/>
</dbReference>
<feature type="signal peptide" evidence="2">
    <location>
        <begin position="1"/>
        <end position="25"/>
    </location>
</feature>
<dbReference type="PANTHER" id="PTHR35038">
    <property type="entry name" value="DISSIMILATORY SULFITE REDUCTASE SIRA"/>
    <property type="match status" value="1"/>
</dbReference>
<evidence type="ECO:0000256" key="1">
    <source>
        <dbReference type="ARBA" id="ARBA00022729"/>
    </source>
</evidence>
<dbReference type="InterPro" id="IPR036280">
    <property type="entry name" value="Multihaem_cyt_sf"/>
</dbReference>
<evidence type="ECO:0000313" key="5">
    <source>
        <dbReference type="Proteomes" id="UP000199409"/>
    </source>
</evidence>